<sequence length="200" mass="22975">MIWGKEPSPTVLHSRNIFKKYGVHKVLVPGGGYGRNSKALSSHFQVDVIELSPDAIAIAREWDPASQYIEGSALEMNLDKTYEGIYCYDLLHLFLCRDRHRLIQCCAQQLSTDGVMYFTCFSDEDPNNGIGKNLEPGTYEYKEGKYAHFFSEADLREHFHGYPILEMGTIEEVLIKQNHDPYSYLLRYIVVQNNNSKLLN</sequence>
<reference evidence="3" key="1">
    <citation type="journal article" date="2019" name="Int. J. Syst. Evol. Microbiol.">
        <title>The Global Catalogue of Microorganisms (GCM) 10K type strain sequencing project: providing services to taxonomists for standard genome sequencing and annotation.</title>
        <authorList>
            <consortium name="The Broad Institute Genomics Platform"/>
            <consortium name="The Broad Institute Genome Sequencing Center for Infectious Disease"/>
            <person name="Wu L."/>
            <person name="Ma J."/>
        </authorList>
    </citation>
    <scope>NUCLEOTIDE SEQUENCE [LARGE SCALE GENOMIC DNA]</scope>
    <source>
        <strain evidence="3">CGMCC 1.12769</strain>
    </source>
</reference>
<evidence type="ECO:0000313" key="2">
    <source>
        <dbReference type="EMBL" id="GGH34293.1"/>
    </source>
</evidence>
<protein>
    <submittedName>
        <fullName evidence="2">Methyltransferase</fullName>
    </submittedName>
</protein>
<comment type="caution">
    <text evidence="2">The sequence shown here is derived from an EMBL/GenBank/DDBJ whole genome shotgun (WGS) entry which is preliminary data.</text>
</comment>
<evidence type="ECO:0000259" key="1">
    <source>
        <dbReference type="Pfam" id="PF08241"/>
    </source>
</evidence>
<feature type="domain" description="Methyltransferase type 11" evidence="1">
    <location>
        <begin position="29"/>
        <end position="118"/>
    </location>
</feature>
<accession>A0ABQ1YRT7</accession>
<dbReference type="GO" id="GO:0032259">
    <property type="term" value="P:methylation"/>
    <property type="evidence" value="ECO:0007669"/>
    <property type="project" value="UniProtKB-KW"/>
</dbReference>
<dbReference type="Proteomes" id="UP000659344">
    <property type="component" value="Unassembled WGS sequence"/>
</dbReference>
<dbReference type="SUPFAM" id="SSF53335">
    <property type="entry name" value="S-adenosyl-L-methionine-dependent methyltransferases"/>
    <property type="match status" value="1"/>
</dbReference>
<dbReference type="Gene3D" id="3.40.50.150">
    <property type="entry name" value="Vaccinia Virus protein VP39"/>
    <property type="match status" value="1"/>
</dbReference>
<keyword evidence="3" id="KW-1185">Reference proteome</keyword>
<proteinExistence type="predicted"/>
<dbReference type="EMBL" id="BMFT01000003">
    <property type="protein sequence ID" value="GGH34293.1"/>
    <property type="molecule type" value="Genomic_DNA"/>
</dbReference>
<keyword evidence="2" id="KW-0808">Transferase</keyword>
<dbReference type="CDD" id="cd02440">
    <property type="entry name" value="AdoMet_MTases"/>
    <property type="match status" value="1"/>
</dbReference>
<dbReference type="InterPro" id="IPR029063">
    <property type="entry name" value="SAM-dependent_MTases_sf"/>
</dbReference>
<dbReference type="GO" id="GO:0008168">
    <property type="term" value="F:methyltransferase activity"/>
    <property type="evidence" value="ECO:0007669"/>
    <property type="project" value="UniProtKB-KW"/>
</dbReference>
<keyword evidence="2" id="KW-0489">Methyltransferase</keyword>
<organism evidence="2 3">
    <name type="scientific">Paenibacillus segetis</name>
    <dbReference type="NCBI Taxonomy" id="1325360"/>
    <lineage>
        <taxon>Bacteria</taxon>
        <taxon>Bacillati</taxon>
        <taxon>Bacillota</taxon>
        <taxon>Bacilli</taxon>
        <taxon>Bacillales</taxon>
        <taxon>Paenibacillaceae</taxon>
        <taxon>Paenibacillus</taxon>
    </lineage>
</organism>
<gene>
    <name evidence="2" type="ORF">GCM10008013_39940</name>
</gene>
<dbReference type="Pfam" id="PF08241">
    <property type="entry name" value="Methyltransf_11"/>
    <property type="match status" value="1"/>
</dbReference>
<dbReference type="InterPro" id="IPR013216">
    <property type="entry name" value="Methyltransf_11"/>
</dbReference>
<evidence type="ECO:0000313" key="3">
    <source>
        <dbReference type="Proteomes" id="UP000659344"/>
    </source>
</evidence>
<name>A0ABQ1YRT7_9BACL</name>